<dbReference type="Gene3D" id="2.40.50.140">
    <property type="entry name" value="Nucleic acid-binding proteins"/>
    <property type="match status" value="1"/>
</dbReference>
<reference evidence="5 6" key="1">
    <citation type="submission" date="2017-09" db="EMBL/GenBank/DDBJ databases">
        <title>Depth-based differentiation of microbial function through sediment-hosted aquifers and enrichment of novel symbionts in the deep terrestrial subsurface.</title>
        <authorList>
            <person name="Probst A.J."/>
            <person name="Ladd B."/>
            <person name="Jarett J.K."/>
            <person name="Geller-Mcgrath D.E."/>
            <person name="Sieber C.M."/>
            <person name="Emerson J.B."/>
            <person name="Anantharaman K."/>
            <person name="Thomas B.C."/>
            <person name="Malmstrom R."/>
            <person name="Stieglmeier M."/>
            <person name="Klingl A."/>
            <person name="Woyke T."/>
            <person name="Ryan C.M."/>
            <person name="Banfield J.F."/>
        </authorList>
    </citation>
    <scope>NUCLEOTIDE SEQUENCE [LARGE SCALE GENOMIC DNA]</scope>
    <source>
        <strain evidence="5">CG11_big_fil_rev_8_21_14_0_20_43_10</strain>
    </source>
</reference>
<dbReference type="InterPro" id="IPR037278">
    <property type="entry name" value="ARFGAP/RecO"/>
</dbReference>
<dbReference type="Pfam" id="PF11967">
    <property type="entry name" value="RecO_N"/>
    <property type="match status" value="1"/>
</dbReference>
<proteinExistence type="predicted"/>
<dbReference type="InterPro" id="IPR003717">
    <property type="entry name" value="RecO"/>
</dbReference>
<dbReference type="Pfam" id="PF02565">
    <property type="entry name" value="RecO_C"/>
    <property type="match status" value="1"/>
</dbReference>
<dbReference type="EMBL" id="PCXE01000004">
    <property type="protein sequence ID" value="PIR26980.1"/>
    <property type="molecule type" value="Genomic_DNA"/>
</dbReference>
<dbReference type="AlphaFoldDB" id="A0A2H0PY69"/>
<protein>
    <recommendedName>
        <fullName evidence="4">DNA replication/recombination mediator RecO N-terminal domain-containing protein</fullName>
    </recommendedName>
</protein>
<gene>
    <name evidence="5" type="ORF">COV41_00075</name>
</gene>
<dbReference type="SUPFAM" id="SSF57863">
    <property type="entry name" value="ArfGap/RecO-like zinc finger"/>
    <property type="match status" value="1"/>
</dbReference>
<accession>A0A2H0PY69</accession>
<evidence type="ECO:0000256" key="3">
    <source>
        <dbReference type="ARBA" id="ARBA00023204"/>
    </source>
</evidence>
<keyword evidence="3" id="KW-0234">DNA repair</keyword>
<feature type="domain" description="DNA replication/recombination mediator RecO N-terminal" evidence="4">
    <location>
        <begin position="5"/>
        <end position="51"/>
    </location>
</feature>
<dbReference type="GO" id="GO:0043590">
    <property type="term" value="C:bacterial nucleoid"/>
    <property type="evidence" value="ECO:0007669"/>
    <property type="project" value="TreeGrafter"/>
</dbReference>
<keyword evidence="1" id="KW-0227">DNA damage</keyword>
<evidence type="ECO:0000313" key="6">
    <source>
        <dbReference type="Proteomes" id="UP000236846"/>
    </source>
</evidence>
<dbReference type="InterPro" id="IPR022572">
    <property type="entry name" value="DNA_rep/recomb_RecO_N"/>
</dbReference>
<dbReference type="PANTHER" id="PTHR33991">
    <property type="entry name" value="DNA REPAIR PROTEIN RECO"/>
    <property type="match status" value="1"/>
</dbReference>
<evidence type="ECO:0000313" key="5">
    <source>
        <dbReference type="EMBL" id="PIR26980.1"/>
    </source>
</evidence>
<dbReference type="InterPro" id="IPR012340">
    <property type="entry name" value="NA-bd_OB-fold"/>
</dbReference>
<evidence type="ECO:0000256" key="1">
    <source>
        <dbReference type="ARBA" id="ARBA00022763"/>
    </source>
</evidence>
<dbReference type="GO" id="GO:0006310">
    <property type="term" value="P:DNA recombination"/>
    <property type="evidence" value="ECO:0007669"/>
    <property type="project" value="UniProtKB-KW"/>
</dbReference>
<name>A0A2H0PY69_9BACT</name>
<dbReference type="GO" id="GO:0006302">
    <property type="term" value="P:double-strand break repair"/>
    <property type="evidence" value="ECO:0007669"/>
    <property type="project" value="TreeGrafter"/>
</dbReference>
<keyword evidence="2" id="KW-0233">DNA recombination</keyword>
<dbReference type="Proteomes" id="UP000236846">
    <property type="component" value="Unassembled WGS sequence"/>
</dbReference>
<evidence type="ECO:0000259" key="4">
    <source>
        <dbReference type="Pfam" id="PF11967"/>
    </source>
</evidence>
<dbReference type="SUPFAM" id="SSF50249">
    <property type="entry name" value="Nucleic acid-binding proteins"/>
    <property type="match status" value="1"/>
</dbReference>
<comment type="caution">
    <text evidence="5">The sequence shown here is derived from an EMBL/GenBank/DDBJ whole genome shotgun (WGS) entry which is preliminary data.</text>
</comment>
<evidence type="ECO:0000256" key="2">
    <source>
        <dbReference type="ARBA" id="ARBA00023172"/>
    </source>
</evidence>
<sequence>MSFMNAFILGSQDVFEYDRAYSLLTRELGKVVAIARSVRKPQSKLAGHLDAPHFSWVEVIATSKGWQITQALEQLAYARIRKNRDALKAVLQCSQFLNVFLPALVGSYEFQHIVGKQQGDEEKVFMLWGDFLDHMELYAEQLNETDFDFIRAQCVLRGLSLLGFLPDVAVCNSCGKQFSARGAYLADNQLVCDACAVSLRAGANSISYSVLKTIQQIMSGTWVLKDHYAKAVTRCADYFERQSEQFML</sequence>
<organism evidence="5 6">
    <name type="scientific">Candidatus Brennerbacteria bacterium CG11_big_fil_rev_8_21_14_0_20_43_10</name>
    <dbReference type="NCBI Taxonomy" id="1974523"/>
    <lineage>
        <taxon>Bacteria</taxon>
        <taxon>Candidatus Brenneribacteriota</taxon>
    </lineage>
</organism>
<dbReference type="PANTHER" id="PTHR33991:SF1">
    <property type="entry name" value="DNA REPAIR PROTEIN RECO"/>
    <property type="match status" value="1"/>
</dbReference>